<dbReference type="AlphaFoldDB" id="A0A9D5HL70"/>
<dbReference type="EMBL" id="JAGGNH010000003">
    <property type="protein sequence ID" value="KAJ0979997.1"/>
    <property type="molecule type" value="Genomic_DNA"/>
</dbReference>
<reference evidence="1" key="2">
    <citation type="journal article" date="2022" name="Hortic Res">
        <title>The genome of Dioscorea zingiberensis sheds light on the biosynthesis, origin and evolution of the medicinally important diosgenin saponins.</title>
        <authorList>
            <person name="Li Y."/>
            <person name="Tan C."/>
            <person name="Li Z."/>
            <person name="Guo J."/>
            <person name="Li S."/>
            <person name="Chen X."/>
            <person name="Wang C."/>
            <person name="Dai X."/>
            <person name="Yang H."/>
            <person name="Song W."/>
            <person name="Hou L."/>
            <person name="Xu J."/>
            <person name="Tong Z."/>
            <person name="Xu A."/>
            <person name="Yuan X."/>
            <person name="Wang W."/>
            <person name="Yang Q."/>
            <person name="Chen L."/>
            <person name="Sun Z."/>
            <person name="Wang K."/>
            <person name="Pan B."/>
            <person name="Chen J."/>
            <person name="Bao Y."/>
            <person name="Liu F."/>
            <person name="Qi X."/>
            <person name="Gang D.R."/>
            <person name="Wen J."/>
            <person name="Li J."/>
        </authorList>
    </citation>
    <scope>NUCLEOTIDE SEQUENCE</scope>
    <source>
        <strain evidence="1">Dzin_1.0</strain>
    </source>
</reference>
<dbReference type="SUPFAM" id="SSF82171">
    <property type="entry name" value="DPP6 N-terminal domain-like"/>
    <property type="match status" value="2"/>
</dbReference>
<dbReference type="Proteomes" id="UP001085076">
    <property type="component" value="Miscellaneous, Linkage group lg03"/>
</dbReference>
<protein>
    <submittedName>
        <fullName evidence="1">Uncharacterized protein</fullName>
    </submittedName>
</protein>
<comment type="caution">
    <text evidence="1">The sequence shown here is derived from an EMBL/GenBank/DDBJ whole genome shotgun (WGS) entry which is preliminary data.</text>
</comment>
<sequence>MDPQGTIAFSTLGLPLYGFDVFSISTPSDLSSASVLTERRHTDGISVNLNAQFADDGGDSVVFVSERTGSSRLFRTSSPDRKPEPLPAVAESLFHDRPTIRDGRLYFVSAHEQPSSWFKSWAAVYSTRLDTGDTVRLTPPDFADLSPAVSRSGGLVAVASYGSKPWPGDFHELETEIVVFRTSDTSRRTVISRHGGWPAWAGDSTLFFHRVADDGWWSVFRVDLTADLQTAAVERRLTPPGVHAFTPAASHDGKRLAVATRRKGRHSRQIEIFDLESERFLAVTELINPKQHHYNPFFSSDSTRLGFHRFRGESAPGDSVTPHLQPVTCPVKSLKLLRLSATFPAFSPDGDLIAINGDFDNDPGLMLLKSDGSKRWTLLQDSMVFYTMFSPTEKGVIYTSIGPIFETTKATVQIARITFNPDDLVNDRDDVPVEVKILTREETGNNAFPSCSPDGKFLVFRSGRTGQKNLYILDAVEGETGSGEGIRRLTEGEWVDTMPCWSPDGEHIAFSSNRHCPENPNVFSAYLVKPDGTGVQRVHVAGKEGSKEVDRERINHVCFSPDSTWLLFTGNLGGVVAEPVSVPHQFQPYGDLYVVRLDGTEPTRLTFNCYENGTPTWHWGGGPLNIGSLGLDEPVGVKLRGQFEEPLWLTCDI</sequence>
<dbReference type="InterPro" id="IPR011659">
    <property type="entry name" value="WD40"/>
</dbReference>
<name>A0A9D5HL70_9LILI</name>
<accession>A0A9D5HL70</accession>
<dbReference type="Gene3D" id="2.120.10.30">
    <property type="entry name" value="TolB, C-terminal domain"/>
    <property type="match status" value="4"/>
</dbReference>
<dbReference type="PANTHER" id="PTHR32161">
    <property type="entry name" value="DPP6 N-TERMINAL DOMAIN-LIKE PROTEIN"/>
    <property type="match status" value="1"/>
</dbReference>
<dbReference type="InterPro" id="IPR011042">
    <property type="entry name" value="6-blade_b-propeller_TolB-like"/>
</dbReference>
<evidence type="ECO:0000313" key="1">
    <source>
        <dbReference type="EMBL" id="KAJ0979997.1"/>
    </source>
</evidence>
<gene>
    <name evidence="1" type="ORF">J5N97_015471</name>
</gene>
<dbReference type="PANTHER" id="PTHR32161:SF9">
    <property type="entry name" value="TOLB PROTEIN-LIKE PROTEIN"/>
    <property type="match status" value="1"/>
</dbReference>
<reference evidence="1" key="1">
    <citation type="submission" date="2021-03" db="EMBL/GenBank/DDBJ databases">
        <authorList>
            <person name="Li Z."/>
            <person name="Yang C."/>
        </authorList>
    </citation>
    <scope>NUCLEOTIDE SEQUENCE</scope>
    <source>
        <strain evidence="1">Dzin_1.0</strain>
        <tissue evidence="1">Leaf</tissue>
    </source>
</reference>
<keyword evidence="2" id="KW-1185">Reference proteome</keyword>
<organism evidence="1 2">
    <name type="scientific">Dioscorea zingiberensis</name>
    <dbReference type="NCBI Taxonomy" id="325984"/>
    <lineage>
        <taxon>Eukaryota</taxon>
        <taxon>Viridiplantae</taxon>
        <taxon>Streptophyta</taxon>
        <taxon>Embryophyta</taxon>
        <taxon>Tracheophyta</taxon>
        <taxon>Spermatophyta</taxon>
        <taxon>Magnoliopsida</taxon>
        <taxon>Liliopsida</taxon>
        <taxon>Dioscoreales</taxon>
        <taxon>Dioscoreaceae</taxon>
        <taxon>Dioscorea</taxon>
    </lineage>
</organism>
<proteinExistence type="predicted"/>
<dbReference type="OrthoDB" id="43744at2759"/>
<dbReference type="Pfam" id="PF07676">
    <property type="entry name" value="PD40"/>
    <property type="match status" value="3"/>
</dbReference>
<evidence type="ECO:0000313" key="2">
    <source>
        <dbReference type="Proteomes" id="UP001085076"/>
    </source>
</evidence>